<protein>
    <submittedName>
        <fullName evidence="9">Uncharacterized protein</fullName>
    </submittedName>
</protein>
<feature type="transmembrane region" description="Helical" evidence="8">
    <location>
        <begin position="297"/>
        <end position="319"/>
    </location>
</feature>
<proteinExistence type="inferred from homology"/>
<dbReference type="PANTHER" id="PTHR10926:SF0">
    <property type="entry name" value="CDC50, ISOFORM A"/>
    <property type="match status" value="1"/>
</dbReference>
<dbReference type="PIRSF" id="PIRSF015840">
    <property type="entry name" value="DUF284_TM_euk"/>
    <property type="match status" value="1"/>
</dbReference>
<evidence type="ECO:0000313" key="9">
    <source>
        <dbReference type="EMBL" id="OMJ89991.1"/>
    </source>
</evidence>
<organism evidence="9 10">
    <name type="scientific">Stentor coeruleus</name>
    <dbReference type="NCBI Taxonomy" id="5963"/>
    <lineage>
        <taxon>Eukaryota</taxon>
        <taxon>Sar</taxon>
        <taxon>Alveolata</taxon>
        <taxon>Ciliophora</taxon>
        <taxon>Postciliodesmatophora</taxon>
        <taxon>Heterotrichea</taxon>
        <taxon>Heterotrichida</taxon>
        <taxon>Stentoridae</taxon>
        <taxon>Stentor</taxon>
    </lineage>
</organism>
<dbReference type="GO" id="GO:0005783">
    <property type="term" value="C:endoplasmic reticulum"/>
    <property type="evidence" value="ECO:0007669"/>
    <property type="project" value="TreeGrafter"/>
</dbReference>
<keyword evidence="10" id="KW-1185">Reference proteome</keyword>
<evidence type="ECO:0000256" key="8">
    <source>
        <dbReference type="SAM" id="Phobius"/>
    </source>
</evidence>
<dbReference type="GO" id="GO:0005794">
    <property type="term" value="C:Golgi apparatus"/>
    <property type="evidence" value="ECO:0007669"/>
    <property type="project" value="TreeGrafter"/>
</dbReference>
<evidence type="ECO:0000256" key="5">
    <source>
        <dbReference type="ARBA" id="ARBA00023136"/>
    </source>
</evidence>
<evidence type="ECO:0000313" key="10">
    <source>
        <dbReference type="Proteomes" id="UP000187209"/>
    </source>
</evidence>
<feature type="transmembrane region" description="Helical" evidence="8">
    <location>
        <begin position="41"/>
        <end position="62"/>
    </location>
</feature>
<dbReference type="AlphaFoldDB" id="A0A1R2CLX6"/>
<evidence type="ECO:0000256" key="3">
    <source>
        <dbReference type="ARBA" id="ARBA00022692"/>
    </source>
</evidence>
<comment type="subcellular location">
    <subcellularLocation>
        <location evidence="1">Membrane</location>
        <topology evidence="1">Multi-pass membrane protein</topology>
    </subcellularLocation>
</comment>
<dbReference type="Pfam" id="PF03381">
    <property type="entry name" value="CDC50"/>
    <property type="match status" value="1"/>
</dbReference>
<sequence>MNSNKVVPGNNDAPSHRRPNPSPFHQQTVKAYKPVPTVKSAAIIFTVLGVIFIIVGAVLLAYSKEIIEHKARYDNKDNCKDTKWDSQQSCEIEFEIDKKMKKPVYFYYQLNNFYQNHRRYVKSKSAEQLAGTKMSKSDVATDCDPIITMKDLGRIKEHLPESLQNDYMSDSKVALPCGLIAKTLFNDTYTFFEGTREITIETDDIAWPSDKEKKFKTNEDEKNNYWTDVEDEHFIVWMRTSGLPNFRKLWGRIEEDLEGTFKVQIKSFYDVTDFNGEKYVVISTANALGGDNTFLGIAYIVVGGITLILALAFVIRGYFFKKSDDLHFT</sequence>
<accession>A0A1R2CLX6</accession>
<gene>
    <name evidence="9" type="ORF">SteCoe_7781</name>
</gene>
<dbReference type="GO" id="GO:0005886">
    <property type="term" value="C:plasma membrane"/>
    <property type="evidence" value="ECO:0007669"/>
    <property type="project" value="TreeGrafter"/>
</dbReference>
<dbReference type="PANTHER" id="PTHR10926">
    <property type="entry name" value="CELL CYCLE CONTROL PROTEIN 50"/>
    <property type="match status" value="1"/>
</dbReference>
<keyword evidence="4 8" id="KW-1133">Transmembrane helix</keyword>
<keyword evidence="5 6" id="KW-0472">Membrane</keyword>
<dbReference type="Proteomes" id="UP000187209">
    <property type="component" value="Unassembled WGS sequence"/>
</dbReference>
<comment type="similarity">
    <text evidence="2 6">Belongs to the CDC50/LEM3 family.</text>
</comment>
<reference evidence="9 10" key="1">
    <citation type="submission" date="2016-11" db="EMBL/GenBank/DDBJ databases">
        <title>The macronuclear genome of Stentor coeruleus: a giant cell with tiny introns.</title>
        <authorList>
            <person name="Slabodnick M."/>
            <person name="Ruby J.G."/>
            <person name="Reiff S.B."/>
            <person name="Swart E.C."/>
            <person name="Gosai S."/>
            <person name="Prabakaran S."/>
            <person name="Witkowska E."/>
            <person name="Larue G.E."/>
            <person name="Fisher S."/>
            <person name="Freeman R.M."/>
            <person name="Gunawardena J."/>
            <person name="Chu W."/>
            <person name="Stover N.A."/>
            <person name="Gregory B.D."/>
            <person name="Nowacki M."/>
            <person name="Derisi J."/>
            <person name="Roy S.W."/>
            <person name="Marshall W.F."/>
            <person name="Sood P."/>
        </authorList>
    </citation>
    <scope>NUCLEOTIDE SEQUENCE [LARGE SCALE GENOMIC DNA]</scope>
    <source>
        <strain evidence="9">WM001</strain>
    </source>
</reference>
<evidence type="ECO:0000256" key="2">
    <source>
        <dbReference type="ARBA" id="ARBA00009457"/>
    </source>
</evidence>
<keyword evidence="3 8" id="KW-0812">Transmembrane</keyword>
<evidence type="ECO:0000256" key="1">
    <source>
        <dbReference type="ARBA" id="ARBA00004141"/>
    </source>
</evidence>
<evidence type="ECO:0000256" key="4">
    <source>
        <dbReference type="ARBA" id="ARBA00022989"/>
    </source>
</evidence>
<name>A0A1R2CLX6_9CILI</name>
<evidence type="ECO:0000256" key="7">
    <source>
        <dbReference type="SAM" id="MobiDB-lite"/>
    </source>
</evidence>
<dbReference type="InterPro" id="IPR005045">
    <property type="entry name" value="CDC50/LEM3_fam"/>
</dbReference>
<dbReference type="EMBL" id="MPUH01000113">
    <property type="protein sequence ID" value="OMJ89991.1"/>
    <property type="molecule type" value="Genomic_DNA"/>
</dbReference>
<evidence type="ECO:0000256" key="6">
    <source>
        <dbReference type="PIRNR" id="PIRNR015840"/>
    </source>
</evidence>
<feature type="region of interest" description="Disordered" evidence="7">
    <location>
        <begin position="1"/>
        <end position="26"/>
    </location>
</feature>
<dbReference type="OrthoDB" id="340608at2759"/>
<comment type="caution">
    <text evidence="9">The sequence shown here is derived from an EMBL/GenBank/DDBJ whole genome shotgun (WGS) entry which is preliminary data.</text>
</comment>